<organism evidence="1 2">
    <name type="scientific">Geofilum rubicundum JCM 15548</name>
    <dbReference type="NCBI Taxonomy" id="1236989"/>
    <lineage>
        <taxon>Bacteria</taxon>
        <taxon>Pseudomonadati</taxon>
        <taxon>Bacteroidota</taxon>
        <taxon>Bacteroidia</taxon>
        <taxon>Marinilabiliales</taxon>
        <taxon>Marinilabiliaceae</taxon>
        <taxon>Geofilum</taxon>
    </lineage>
</organism>
<dbReference type="AlphaFoldDB" id="A0A0E9LWK9"/>
<accession>A0A0E9LWK9</accession>
<sequence>MEGFFWMAALLALALHSPLDEGHASLCLAKNLNIGFCPGCGLGTSVSWLFRGHLSQSFLSHPLGIPAVVILIHRIWTIFKSPKATHTKN</sequence>
<gene>
    <name evidence="1" type="ORF">JCM15548_11692</name>
</gene>
<reference evidence="1 2" key="1">
    <citation type="journal article" date="2015" name="Microbes Environ.">
        <title>Distribution and evolution of nitrogen fixation genes in the phylum bacteroidetes.</title>
        <authorList>
            <person name="Inoue J."/>
            <person name="Oshima K."/>
            <person name="Suda W."/>
            <person name="Sakamoto M."/>
            <person name="Iino T."/>
            <person name="Noda S."/>
            <person name="Hongoh Y."/>
            <person name="Hattori M."/>
            <person name="Ohkuma M."/>
        </authorList>
    </citation>
    <scope>NUCLEOTIDE SEQUENCE [LARGE SCALE GENOMIC DNA]</scope>
    <source>
        <strain evidence="1">JCM 15548</strain>
    </source>
</reference>
<dbReference type="InterPro" id="IPR021215">
    <property type="entry name" value="DUF2752"/>
</dbReference>
<evidence type="ECO:0000313" key="1">
    <source>
        <dbReference type="EMBL" id="GAO29501.1"/>
    </source>
</evidence>
<dbReference type="EMBL" id="BAZW01000009">
    <property type="protein sequence ID" value="GAO29501.1"/>
    <property type="molecule type" value="Genomic_DNA"/>
</dbReference>
<comment type="caution">
    <text evidence="1">The sequence shown here is derived from an EMBL/GenBank/DDBJ whole genome shotgun (WGS) entry which is preliminary data.</text>
</comment>
<keyword evidence="2" id="KW-1185">Reference proteome</keyword>
<evidence type="ECO:0008006" key="3">
    <source>
        <dbReference type="Google" id="ProtNLM"/>
    </source>
</evidence>
<proteinExistence type="predicted"/>
<dbReference type="STRING" id="1236989.JCM15548_11692"/>
<dbReference type="Pfam" id="PF10825">
    <property type="entry name" value="DUF2752"/>
    <property type="match status" value="1"/>
</dbReference>
<dbReference type="Proteomes" id="UP000032900">
    <property type="component" value="Unassembled WGS sequence"/>
</dbReference>
<name>A0A0E9LWK9_9BACT</name>
<evidence type="ECO:0000313" key="2">
    <source>
        <dbReference type="Proteomes" id="UP000032900"/>
    </source>
</evidence>
<protein>
    <recommendedName>
        <fullName evidence="3">DUF2752 domain-containing protein</fullName>
    </recommendedName>
</protein>